<proteinExistence type="predicted"/>
<accession>A0A3S5B6K0</accession>
<gene>
    <name evidence="2" type="ORF">PXEA_LOCUS7973</name>
</gene>
<feature type="compositionally biased region" description="Basic and acidic residues" evidence="1">
    <location>
        <begin position="256"/>
        <end position="269"/>
    </location>
</feature>
<reference evidence="2" key="1">
    <citation type="submission" date="2018-11" db="EMBL/GenBank/DDBJ databases">
        <authorList>
            <consortium name="Pathogen Informatics"/>
        </authorList>
    </citation>
    <scope>NUCLEOTIDE SEQUENCE</scope>
</reference>
<keyword evidence="3" id="KW-1185">Reference proteome</keyword>
<evidence type="ECO:0000256" key="1">
    <source>
        <dbReference type="SAM" id="MobiDB-lite"/>
    </source>
</evidence>
<name>A0A3S5B6K0_9PLAT</name>
<comment type="caution">
    <text evidence="2">The sequence shown here is derived from an EMBL/GenBank/DDBJ whole genome shotgun (WGS) entry which is preliminary data.</text>
</comment>
<sequence length="275" mass="30835">MSGHLTKTPLLTIKLDGLRFPPFVCSPRQSRLSKDVPLHSTRFYDSGRAKTEANTSCPVCRHGDRTPPPVCPTDRRRPIRRVYLARIGSLLRGPAARLVVDRDDSRWRGGCTFDELARLRVPPFVRVPSAPLQAGEKCTIRSLLPPDKFSFLIPPSTTLRLATGLHVRRYRKLDHTPLPTVTHTHTHTHQQNPRGGLNSIANPKPGTRLPNKISTSPESEQPPSKLPPTGTGLAPPRFRIADGDGPSRVPSTQSGLRDEHESRRSERRRDKERRR</sequence>
<feature type="region of interest" description="Disordered" evidence="1">
    <location>
        <begin position="176"/>
        <end position="275"/>
    </location>
</feature>
<protein>
    <submittedName>
        <fullName evidence="2">Uncharacterized protein</fullName>
    </submittedName>
</protein>
<dbReference type="EMBL" id="CAAALY010021516">
    <property type="protein sequence ID" value="VEL14533.1"/>
    <property type="molecule type" value="Genomic_DNA"/>
</dbReference>
<evidence type="ECO:0000313" key="3">
    <source>
        <dbReference type="Proteomes" id="UP000784294"/>
    </source>
</evidence>
<dbReference type="Proteomes" id="UP000784294">
    <property type="component" value="Unassembled WGS sequence"/>
</dbReference>
<organism evidence="2 3">
    <name type="scientific">Protopolystoma xenopodis</name>
    <dbReference type="NCBI Taxonomy" id="117903"/>
    <lineage>
        <taxon>Eukaryota</taxon>
        <taxon>Metazoa</taxon>
        <taxon>Spiralia</taxon>
        <taxon>Lophotrochozoa</taxon>
        <taxon>Platyhelminthes</taxon>
        <taxon>Monogenea</taxon>
        <taxon>Polyopisthocotylea</taxon>
        <taxon>Polystomatidea</taxon>
        <taxon>Polystomatidae</taxon>
        <taxon>Protopolystoma</taxon>
    </lineage>
</organism>
<evidence type="ECO:0000313" key="2">
    <source>
        <dbReference type="EMBL" id="VEL14533.1"/>
    </source>
</evidence>
<dbReference type="AlphaFoldDB" id="A0A3S5B6K0"/>
<feature type="compositionally biased region" description="Polar residues" evidence="1">
    <location>
        <begin position="212"/>
        <end position="222"/>
    </location>
</feature>